<name>A0ABT1RV71_9FIRM</name>
<protein>
    <submittedName>
        <fullName evidence="2">PHP domain-containing protein</fullName>
    </submittedName>
</protein>
<reference evidence="2 3" key="1">
    <citation type="submission" date="2022-06" db="EMBL/GenBank/DDBJ databases">
        <title>Isolation of gut microbiota from human fecal samples.</title>
        <authorList>
            <person name="Pamer E.G."/>
            <person name="Barat B."/>
            <person name="Waligurski E."/>
            <person name="Medina S."/>
            <person name="Paddock L."/>
            <person name="Mostad J."/>
        </authorList>
    </citation>
    <scope>NUCLEOTIDE SEQUENCE [LARGE SCALE GENOMIC DNA]</scope>
    <source>
        <strain evidence="2 3">DFI.9.73</strain>
    </source>
</reference>
<gene>
    <name evidence="2" type="ORF">NE695_01295</name>
</gene>
<accession>A0ABT1RV71</accession>
<dbReference type="SMART" id="SM00481">
    <property type="entry name" value="POLIIIAc"/>
    <property type="match status" value="1"/>
</dbReference>
<dbReference type="InterPro" id="IPR004013">
    <property type="entry name" value="PHP_dom"/>
</dbReference>
<dbReference type="InterPro" id="IPR016195">
    <property type="entry name" value="Pol/histidinol_Pase-like"/>
</dbReference>
<dbReference type="InterPro" id="IPR003141">
    <property type="entry name" value="Pol/His_phosphatase_N"/>
</dbReference>
<organism evidence="2 3">
    <name type="scientific">Neglectibacter timonensis</name>
    <dbReference type="NCBI Taxonomy" id="1776382"/>
    <lineage>
        <taxon>Bacteria</taxon>
        <taxon>Bacillati</taxon>
        <taxon>Bacillota</taxon>
        <taxon>Clostridia</taxon>
        <taxon>Eubacteriales</taxon>
        <taxon>Oscillospiraceae</taxon>
        <taxon>Neglectibacter</taxon>
    </lineage>
</organism>
<dbReference type="Gene3D" id="3.20.20.140">
    <property type="entry name" value="Metal-dependent hydrolases"/>
    <property type="match status" value="1"/>
</dbReference>
<dbReference type="PANTHER" id="PTHR42924">
    <property type="entry name" value="EXONUCLEASE"/>
    <property type="match status" value="1"/>
</dbReference>
<evidence type="ECO:0000313" key="3">
    <source>
        <dbReference type="Proteomes" id="UP001524473"/>
    </source>
</evidence>
<dbReference type="SUPFAM" id="SSF89550">
    <property type="entry name" value="PHP domain-like"/>
    <property type="match status" value="1"/>
</dbReference>
<sequence length="245" mass="26764">MKSSGNREYRCDFHIHSCLSPCGSDDMTPNNLVNMAALSGCEIIALTDHNTCRNTPAAVRAGEEAGILVIPGMELCTAEEAHVVCLFETISGALEFGDYIMAHMPHVKNKPEIFGEQRILDEEDQLLGLEENLLLVSSFVGINEVRNLTEQYGGTAFPAHVDRDSYSVIASLGAIPPEAGFTAAEVTRGCDIEAYRQEHPELSGLLILRDSDSHYLETLADEPGFLQLEDRSTAAVLKKLRSRLG</sequence>
<proteinExistence type="predicted"/>
<evidence type="ECO:0000259" key="1">
    <source>
        <dbReference type="SMART" id="SM00481"/>
    </source>
</evidence>
<feature type="domain" description="Polymerase/histidinol phosphatase N-terminal" evidence="1">
    <location>
        <begin position="11"/>
        <end position="79"/>
    </location>
</feature>
<evidence type="ECO:0000313" key="2">
    <source>
        <dbReference type="EMBL" id="MCQ4838546.1"/>
    </source>
</evidence>
<dbReference type="PANTHER" id="PTHR42924:SF3">
    <property type="entry name" value="POLYMERASE_HISTIDINOL PHOSPHATASE N-TERMINAL DOMAIN-CONTAINING PROTEIN"/>
    <property type="match status" value="1"/>
</dbReference>
<dbReference type="Proteomes" id="UP001524473">
    <property type="component" value="Unassembled WGS sequence"/>
</dbReference>
<keyword evidence="3" id="KW-1185">Reference proteome</keyword>
<dbReference type="InterPro" id="IPR052018">
    <property type="entry name" value="PHP_domain"/>
</dbReference>
<dbReference type="EMBL" id="JANFZH010000002">
    <property type="protein sequence ID" value="MCQ4838546.1"/>
    <property type="molecule type" value="Genomic_DNA"/>
</dbReference>
<comment type="caution">
    <text evidence="2">The sequence shown here is derived from an EMBL/GenBank/DDBJ whole genome shotgun (WGS) entry which is preliminary data.</text>
</comment>
<dbReference type="Pfam" id="PF02811">
    <property type="entry name" value="PHP"/>
    <property type="match status" value="1"/>
</dbReference>
<dbReference type="CDD" id="cd07432">
    <property type="entry name" value="PHP_HisPPase"/>
    <property type="match status" value="1"/>
</dbReference>
<dbReference type="RefSeq" id="WP_256191464.1">
    <property type="nucleotide sequence ID" value="NZ_CATZHN010000034.1"/>
</dbReference>